<dbReference type="InterPro" id="IPR000836">
    <property type="entry name" value="PRTase_dom"/>
</dbReference>
<dbReference type="Gene3D" id="3.40.50.2020">
    <property type="match status" value="2"/>
</dbReference>
<feature type="domain" description="Phosphoribosyltransferase" evidence="3">
    <location>
        <begin position="164"/>
        <end position="250"/>
    </location>
</feature>
<dbReference type="PANTHER" id="PTHR10210:SF41">
    <property type="entry name" value="RIBOSE-PHOSPHATE PYROPHOSPHOKINASE 1, CHLOROPLASTIC"/>
    <property type="match status" value="1"/>
</dbReference>
<dbReference type="SUPFAM" id="SSF53271">
    <property type="entry name" value="PRTase-like"/>
    <property type="match status" value="2"/>
</dbReference>
<dbReference type="PANTHER" id="PTHR10210">
    <property type="entry name" value="RIBOSE-PHOSPHATE DIPHOSPHOKINASE FAMILY MEMBER"/>
    <property type="match status" value="1"/>
</dbReference>
<dbReference type="GO" id="GO:0006015">
    <property type="term" value="P:5-phosphoribose 1-diphosphate biosynthetic process"/>
    <property type="evidence" value="ECO:0007669"/>
    <property type="project" value="TreeGrafter"/>
</dbReference>
<dbReference type="EMBL" id="JAAOLE020000002">
    <property type="protein sequence ID" value="NVI50652.1"/>
    <property type="molecule type" value="Genomic_DNA"/>
</dbReference>
<dbReference type="GO" id="GO:0002189">
    <property type="term" value="C:ribose phosphate diphosphokinase complex"/>
    <property type="evidence" value="ECO:0007669"/>
    <property type="project" value="TreeGrafter"/>
</dbReference>
<comment type="similarity">
    <text evidence="2">Belongs to the ribose-phosphate pyrophosphokinase family.</text>
</comment>
<dbReference type="NCBIfam" id="NF005537">
    <property type="entry name" value="PRK07199.1"/>
    <property type="match status" value="1"/>
</dbReference>
<dbReference type="InterPro" id="IPR029057">
    <property type="entry name" value="PRTase-like"/>
</dbReference>
<dbReference type="GO" id="GO:0000287">
    <property type="term" value="F:magnesium ion binding"/>
    <property type="evidence" value="ECO:0007669"/>
    <property type="project" value="InterPro"/>
</dbReference>
<evidence type="ECO:0000259" key="4">
    <source>
        <dbReference type="Pfam" id="PF13793"/>
    </source>
</evidence>
<organism evidence="5">
    <name type="scientific">Bradyrhizobium septentrionale</name>
    <dbReference type="NCBI Taxonomy" id="1404411"/>
    <lineage>
        <taxon>Bacteria</taxon>
        <taxon>Pseudomonadati</taxon>
        <taxon>Pseudomonadota</taxon>
        <taxon>Alphaproteobacteria</taxon>
        <taxon>Hyphomicrobiales</taxon>
        <taxon>Nitrobacteraceae</taxon>
        <taxon>Bradyrhizobium</taxon>
    </lineage>
</organism>
<sequence>MSAAIIQSLPSSSRDAARLAARLGIPFHEIAIHGFPDGEIRVTAAPASPVTIIYASLDRPNEKLIALAFAAEALRRGGAKRLVLLAPYLCYMRQDTAFHEGDAISQNVIGALLAGCFDRVVTVDAHLHRTPDIAAVFPGIASDNLSAMPAIAVALRKTGLDPATIVVGPDAESEPWVSDLASRLRLSHVVAQKIRRGDCSVEIRFPDRASIAGRPTLIFDDIVSSGGTMIACASALTTAGATTIDAVVTHALFPEQLCRDMIEAGIRSIRSTQSVPHSTNAIVLDNLFIDALQDEITFTTLLEASR</sequence>
<dbReference type="SMART" id="SM01400">
    <property type="entry name" value="Pribosyltran_N"/>
    <property type="match status" value="1"/>
</dbReference>
<keyword evidence="1 2" id="KW-0545">Nucleotide biosynthesis</keyword>
<dbReference type="AlphaFoldDB" id="A0A974A790"/>
<evidence type="ECO:0000313" key="5">
    <source>
        <dbReference type="EMBL" id="NVI50652.1"/>
    </source>
</evidence>
<dbReference type="GO" id="GO:0004749">
    <property type="term" value="F:ribose phosphate diphosphokinase activity"/>
    <property type="evidence" value="ECO:0007669"/>
    <property type="project" value="UniProtKB-EC"/>
</dbReference>
<protein>
    <submittedName>
        <fullName evidence="5">Ribose-phosphate diphosphokinase</fullName>
        <ecNumber evidence="5">2.7.6.1</ecNumber>
    </submittedName>
</protein>
<dbReference type="RefSeq" id="WP_166217729.1">
    <property type="nucleotide sequence ID" value="NZ_CP088284.1"/>
</dbReference>
<gene>
    <name evidence="5" type="ORF">HAP48_049480</name>
</gene>
<reference evidence="5" key="1">
    <citation type="submission" date="2020-06" db="EMBL/GenBank/DDBJ databases">
        <title>Whole Genome Sequence of Bradyrhizobium sp. Strain 1S1.</title>
        <authorList>
            <person name="Bromfield E.S.P."/>
            <person name="Cloutier S."/>
        </authorList>
    </citation>
    <scope>NUCLEOTIDE SEQUENCE [LARGE SCALE GENOMIC DNA]</scope>
    <source>
        <strain evidence="5">1S1</strain>
    </source>
</reference>
<dbReference type="InterPro" id="IPR005946">
    <property type="entry name" value="Rib-P_diPkinase"/>
</dbReference>
<comment type="caution">
    <text evidence="5">The sequence shown here is derived from an EMBL/GenBank/DDBJ whole genome shotgun (WGS) entry which is preliminary data.</text>
</comment>
<dbReference type="Pfam" id="PF13793">
    <property type="entry name" value="Pribosyltran_N"/>
    <property type="match status" value="1"/>
</dbReference>
<dbReference type="EC" id="2.7.6.1" evidence="5"/>
<evidence type="ECO:0000259" key="3">
    <source>
        <dbReference type="Pfam" id="PF00156"/>
    </source>
</evidence>
<dbReference type="GO" id="GO:0006164">
    <property type="term" value="P:purine nucleotide biosynthetic process"/>
    <property type="evidence" value="ECO:0007669"/>
    <property type="project" value="TreeGrafter"/>
</dbReference>
<dbReference type="Pfam" id="PF00156">
    <property type="entry name" value="Pribosyltran"/>
    <property type="match status" value="1"/>
</dbReference>
<accession>A0A974A790</accession>
<dbReference type="GO" id="GO:0005737">
    <property type="term" value="C:cytoplasm"/>
    <property type="evidence" value="ECO:0007669"/>
    <property type="project" value="TreeGrafter"/>
</dbReference>
<evidence type="ECO:0000256" key="1">
    <source>
        <dbReference type="ARBA" id="ARBA00022727"/>
    </source>
</evidence>
<evidence type="ECO:0000256" key="2">
    <source>
        <dbReference type="RuleBase" id="RU004324"/>
    </source>
</evidence>
<dbReference type="InterPro" id="IPR029099">
    <property type="entry name" value="Pribosyltran_N"/>
</dbReference>
<dbReference type="NCBIfam" id="TIGR01251">
    <property type="entry name" value="ribP_PPkin"/>
    <property type="match status" value="1"/>
</dbReference>
<proteinExistence type="inferred from homology"/>
<feature type="domain" description="Ribose-phosphate pyrophosphokinase N-terminal" evidence="4">
    <location>
        <begin position="8"/>
        <end position="113"/>
    </location>
</feature>
<dbReference type="CDD" id="cd06223">
    <property type="entry name" value="PRTases_typeI"/>
    <property type="match status" value="1"/>
</dbReference>
<keyword evidence="5" id="KW-0808">Transferase</keyword>
<name>A0A974A790_9BRAD</name>